<accession>A0A5J4Q3K2</accession>
<organism evidence="1">
    <name type="scientific">termite gut metagenome</name>
    <dbReference type="NCBI Taxonomy" id="433724"/>
    <lineage>
        <taxon>unclassified sequences</taxon>
        <taxon>metagenomes</taxon>
        <taxon>organismal metagenomes</taxon>
    </lineage>
</organism>
<evidence type="ECO:0000313" key="1">
    <source>
        <dbReference type="EMBL" id="KAA6316082.1"/>
    </source>
</evidence>
<dbReference type="EMBL" id="SNRY01005009">
    <property type="protein sequence ID" value="KAA6316082.1"/>
    <property type="molecule type" value="Genomic_DNA"/>
</dbReference>
<dbReference type="SUPFAM" id="SSF49265">
    <property type="entry name" value="Fibronectin type III"/>
    <property type="match status" value="1"/>
</dbReference>
<reference evidence="1" key="1">
    <citation type="submission" date="2019-03" db="EMBL/GenBank/DDBJ databases">
        <title>Single cell metagenomics reveals metabolic interactions within the superorganism composed of flagellate Streblomastix strix and complex community of Bacteroidetes bacteria on its surface.</title>
        <authorList>
            <person name="Treitli S.C."/>
            <person name="Kolisko M."/>
            <person name="Husnik F."/>
            <person name="Keeling P."/>
            <person name="Hampl V."/>
        </authorList>
    </citation>
    <scope>NUCLEOTIDE SEQUENCE</scope>
    <source>
        <strain evidence="1">STM</strain>
    </source>
</reference>
<name>A0A5J4Q3K2_9ZZZZ</name>
<gene>
    <name evidence="1" type="ORF">EZS27_033558</name>
</gene>
<proteinExistence type="predicted"/>
<comment type="caution">
    <text evidence="1">The sequence shown here is derived from an EMBL/GenBank/DDBJ whole genome shotgun (WGS) entry which is preliminary data.</text>
</comment>
<protein>
    <recommendedName>
        <fullName evidence="2">Fibronectin type-III domain-containing protein</fullName>
    </recommendedName>
</protein>
<dbReference type="InterPro" id="IPR013783">
    <property type="entry name" value="Ig-like_fold"/>
</dbReference>
<dbReference type="InterPro" id="IPR036116">
    <property type="entry name" value="FN3_sf"/>
</dbReference>
<dbReference type="Gene3D" id="2.60.40.10">
    <property type="entry name" value="Immunoglobulins"/>
    <property type="match status" value="1"/>
</dbReference>
<sequence length="120" mass="13525">MLTDRLYMAPALHPPMPWLDNVPPTLPTQLTVTHTPACIRLNWNAATDNDMRNAPSYVIYASETYPVDTSRSEHIVAQRVPETNYVYIPADAQNHKMYFAVTATDRYGNESGAVQQQMAN</sequence>
<dbReference type="AlphaFoldDB" id="A0A5J4Q3K2"/>
<evidence type="ECO:0008006" key="2">
    <source>
        <dbReference type="Google" id="ProtNLM"/>
    </source>
</evidence>